<dbReference type="PANTHER" id="PTHR34390:SF2">
    <property type="entry name" value="SUCCINATE TRANSPORTER SUBUNIT YJJP-RELATED"/>
    <property type="match status" value="1"/>
</dbReference>
<feature type="transmembrane region" description="Helical" evidence="7">
    <location>
        <begin position="153"/>
        <end position="171"/>
    </location>
</feature>
<dbReference type="Proteomes" id="UP001319045">
    <property type="component" value="Chromosome"/>
</dbReference>
<keyword evidence="3 7" id="KW-0812">Transmembrane</keyword>
<dbReference type="Pfam" id="PF06738">
    <property type="entry name" value="ThrE"/>
    <property type="match status" value="1"/>
</dbReference>
<feature type="transmembrane region" description="Helical" evidence="7">
    <location>
        <begin position="246"/>
        <end position="268"/>
    </location>
</feature>
<comment type="similarity">
    <text evidence="6">Belongs to the ThrE exporter (TC 2.A.79) family.</text>
</comment>
<sequence length="443" mass="48966">MSNFPQSSEPTEISNEAHKCLKETTIFLAEYASTLEAVGVQTSRIQANTIRIAKSFGYWCNIMMFPKTISITLHDEGREHSYTYVKKTPSMGLNFKINMKLSHLSWEAVDKKLSLSELWKKFNKVISEPRESPWTVLILVSFANACFCRLFDGNYTSMAIVWIATFIGFFVRQQLTKRKWNVLAIFTICSFISTLIGATDFLFIHGGTEDISLGTSMLYLVPGVPLINGVMDIIDHNALNGIARITNATLLIICIALGISITVMLLNIDASIFTKVVRPNVVMAAIADGLYAAIAGLGFAVISNPPRKALAYSAFLACVGHGIRYFLMHSPSLMLDQVSASTIAGFAIGLLAIPFAMHLHYPAEGFAFPALLPMVPGLFAYKAVINTINIVRQSSEFTIKNVGDFFHNSTLTILVMFGMVAGCVIPIFVFRRQSFSVTRKRGY</sequence>
<dbReference type="InterPro" id="IPR010619">
    <property type="entry name" value="ThrE-like_N"/>
</dbReference>
<comment type="subcellular location">
    <subcellularLocation>
        <location evidence="1">Cell membrane</location>
        <topology evidence="1">Multi-pass membrane protein</topology>
    </subcellularLocation>
</comment>
<proteinExistence type="inferred from homology"/>
<evidence type="ECO:0000313" key="10">
    <source>
        <dbReference type="EMBL" id="BCS86074.1"/>
    </source>
</evidence>
<evidence type="ECO:0000256" key="4">
    <source>
        <dbReference type="ARBA" id="ARBA00022989"/>
    </source>
</evidence>
<dbReference type="InterPro" id="IPR050539">
    <property type="entry name" value="ThrE_Dicarb/AminoAcid_Exp"/>
</dbReference>
<evidence type="ECO:0000256" key="6">
    <source>
        <dbReference type="ARBA" id="ARBA00034125"/>
    </source>
</evidence>
<evidence type="ECO:0000256" key="2">
    <source>
        <dbReference type="ARBA" id="ARBA00022475"/>
    </source>
</evidence>
<dbReference type="PANTHER" id="PTHR34390">
    <property type="entry name" value="UPF0442 PROTEIN YJJB-RELATED"/>
    <property type="match status" value="1"/>
</dbReference>
<feature type="domain" description="Threonine/Serine exporter ThrE" evidence="9">
    <location>
        <begin position="289"/>
        <end position="428"/>
    </location>
</feature>
<feature type="transmembrane region" description="Helical" evidence="7">
    <location>
        <begin position="366"/>
        <end position="385"/>
    </location>
</feature>
<dbReference type="Pfam" id="PF12821">
    <property type="entry name" value="ThrE_2"/>
    <property type="match status" value="1"/>
</dbReference>
<organism evidence="10 11">
    <name type="scientific">Prevotella herbatica</name>
    <dbReference type="NCBI Taxonomy" id="2801997"/>
    <lineage>
        <taxon>Bacteria</taxon>
        <taxon>Pseudomonadati</taxon>
        <taxon>Bacteroidota</taxon>
        <taxon>Bacteroidia</taxon>
        <taxon>Bacteroidales</taxon>
        <taxon>Prevotellaceae</taxon>
        <taxon>Prevotella</taxon>
    </lineage>
</organism>
<gene>
    <name evidence="10" type="ORF">prwr041_19670</name>
</gene>
<dbReference type="RefSeq" id="WP_207153667.1">
    <property type="nucleotide sequence ID" value="NZ_AP024484.1"/>
</dbReference>
<keyword evidence="4 7" id="KW-1133">Transmembrane helix</keyword>
<evidence type="ECO:0000259" key="8">
    <source>
        <dbReference type="Pfam" id="PF06738"/>
    </source>
</evidence>
<evidence type="ECO:0000256" key="7">
    <source>
        <dbReference type="SAM" id="Phobius"/>
    </source>
</evidence>
<feature type="transmembrane region" description="Helical" evidence="7">
    <location>
        <begin position="405"/>
        <end position="430"/>
    </location>
</feature>
<evidence type="ECO:0000259" key="9">
    <source>
        <dbReference type="Pfam" id="PF12821"/>
    </source>
</evidence>
<evidence type="ECO:0000256" key="1">
    <source>
        <dbReference type="ARBA" id="ARBA00004651"/>
    </source>
</evidence>
<evidence type="ECO:0000256" key="3">
    <source>
        <dbReference type="ARBA" id="ARBA00022692"/>
    </source>
</evidence>
<protein>
    <submittedName>
        <fullName evidence="10">Threonine/serine exporter family protein</fullName>
    </submittedName>
</protein>
<feature type="transmembrane region" description="Helical" evidence="7">
    <location>
        <begin position="339"/>
        <end position="359"/>
    </location>
</feature>
<accession>A0ABM7NZW6</accession>
<feature type="transmembrane region" description="Helical" evidence="7">
    <location>
        <begin position="280"/>
        <end position="302"/>
    </location>
</feature>
<feature type="transmembrane region" description="Helical" evidence="7">
    <location>
        <begin position="309"/>
        <end position="327"/>
    </location>
</feature>
<keyword evidence="11" id="KW-1185">Reference proteome</keyword>
<feature type="transmembrane region" description="Helical" evidence="7">
    <location>
        <begin position="216"/>
        <end position="234"/>
    </location>
</feature>
<reference evidence="10 11" key="1">
    <citation type="journal article" date="2022" name="Int. J. Syst. Evol. Microbiol.">
        <title>Prevotella herbatica sp. nov., a plant polysaccharide-decomposing anaerobic bacterium isolated from a methanogenic reactor.</title>
        <authorList>
            <person name="Uek A."/>
            <person name="Tonouchi A."/>
            <person name="Kaku N."/>
            <person name="Ueki K."/>
        </authorList>
    </citation>
    <scope>NUCLEOTIDE SEQUENCE [LARGE SCALE GENOMIC DNA]</scope>
    <source>
        <strain evidence="10 11">WR041</strain>
    </source>
</reference>
<evidence type="ECO:0000256" key="5">
    <source>
        <dbReference type="ARBA" id="ARBA00023136"/>
    </source>
</evidence>
<keyword evidence="5 7" id="KW-0472">Membrane</keyword>
<feature type="domain" description="Threonine/serine exporter-like N-terminal" evidence="8">
    <location>
        <begin position="28"/>
        <end position="265"/>
    </location>
</feature>
<feature type="transmembrane region" description="Helical" evidence="7">
    <location>
        <begin position="183"/>
        <end position="204"/>
    </location>
</feature>
<evidence type="ECO:0000313" key="11">
    <source>
        <dbReference type="Proteomes" id="UP001319045"/>
    </source>
</evidence>
<dbReference type="InterPro" id="IPR024528">
    <property type="entry name" value="ThrE_2"/>
</dbReference>
<dbReference type="EMBL" id="AP024484">
    <property type="protein sequence ID" value="BCS86074.1"/>
    <property type="molecule type" value="Genomic_DNA"/>
</dbReference>
<name>A0ABM7NZW6_9BACT</name>
<keyword evidence="2" id="KW-1003">Cell membrane</keyword>